<dbReference type="AlphaFoldDB" id="A0A176RZ57"/>
<sequence length="67" mass="8019">MRSPRKKSVYSVNPLYYSIPDKYFGQKPQRFAKPRAVWPNGFLWKTIDTKNITQYPHLDFTNLCHTK</sequence>
<protein>
    <submittedName>
        <fullName evidence="1">Uncharacterized protein</fullName>
    </submittedName>
</protein>
<reference evidence="1 2" key="1">
    <citation type="submission" date="2016-05" db="EMBL/GenBank/DDBJ databases">
        <title>Single-cell genome of chain-forming Candidatus Thiomargarita nelsonii and comparison to other large sulfur-oxidizing bacteria.</title>
        <authorList>
            <person name="Winkel M."/>
            <person name="Salman V."/>
            <person name="Woyke T."/>
            <person name="Schulz-Vogt H."/>
            <person name="Richter M."/>
            <person name="Flood B."/>
            <person name="Bailey J."/>
            <person name="Amann R."/>
            <person name="Mussmann M."/>
        </authorList>
    </citation>
    <scope>NUCLEOTIDE SEQUENCE [LARGE SCALE GENOMIC DNA]</scope>
    <source>
        <strain evidence="1 2">THI036</strain>
    </source>
</reference>
<dbReference type="EMBL" id="LUTY01001947">
    <property type="protein sequence ID" value="OAD21004.1"/>
    <property type="molecule type" value="Genomic_DNA"/>
</dbReference>
<proteinExistence type="predicted"/>
<accession>A0A176RZ57</accession>
<organism evidence="1 2">
    <name type="scientific">Candidatus Thiomargarita nelsonii</name>
    <dbReference type="NCBI Taxonomy" id="1003181"/>
    <lineage>
        <taxon>Bacteria</taxon>
        <taxon>Pseudomonadati</taxon>
        <taxon>Pseudomonadota</taxon>
        <taxon>Gammaproteobacteria</taxon>
        <taxon>Thiotrichales</taxon>
        <taxon>Thiotrichaceae</taxon>
        <taxon>Thiomargarita</taxon>
    </lineage>
</organism>
<name>A0A176RZ57_9GAMM</name>
<evidence type="ECO:0000313" key="1">
    <source>
        <dbReference type="EMBL" id="OAD21004.1"/>
    </source>
</evidence>
<keyword evidence="2" id="KW-1185">Reference proteome</keyword>
<dbReference type="Proteomes" id="UP000076962">
    <property type="component" value="Unassembled WGS sequence"/>
</dbReference>
<comment type="caution">
    <text evidence="1">The sequence shown here is derived from an EMBL/GenBank/DDBJ whole genome shotgun (WGS) entry which is preliminary data.</text>
</comment>
<evidence type="ECO:0000313" key="2">
    <source>
        <dbReference type="Proteomes" id="UP000076962"/>
    </source>
</evidence>
<gene>
    <name evidence="1" type="ORF">THIOM_003248</name>
</gene>